<comment type="similarity">
    <text evidence="9">Belongs to the FtsQ/DivIB family. FtsQ subfamily.</text>
</comment>
<evidence type="ECO:0000313" key="13">
    <source>
        <dbReference type="Proteomes" id="UP000030856"/>
    </source>
</evidence>
<dbReference type="PANTHER" id="PTHR35851:SF1">
    <property type="entry name" value="CELL DIVISION PROTEIN FTSQ"/>
    <property type="match status" value="1"/>
</dbReference>
<dbReference type="STRING" id="2340.JV46_15780"/>
<comment type="subunit">
    <text evidence="9">Part of a complex composed of FtsB, FtsL and FtsQ.</text>
</comment>
<dbReference type="InterPro" id="IPR013685">
    <property type="entry name" value="POTRA_FtsQ_type"/>
</dbReference>
<dbReference type="EMBL" id="JRAA01000001">
    <property type="protein sequence ID" value="KHF26253.1"/>
    <property type="molecule type" value="Genomic_DNA"/>
</dbReference>
<dbReference type="GO" id="GO:0005886">
    <property type="term" value="C:plasma membrane"/>
    <property type="evidence" value="ECO:0007669"/>
    <property type="project" value="UniProtKB-SubCell"/>
</dbReference>
<dbReference type="AlphaFoldDB" id="A0A0B0H7U5"/>
<comment type="function">
    <text evidence="9">Essential cell division protein. May link together the upstream cell division proteins, which are predominantly cytoplasmic, with the downstream cell division proteins, which are predominantly periplasmic. May control correct divisome assembly.</text>
</comment>
<sequence>MTATRNRKVSRKVKAPPRKPIEWRRHLRVALIVFCVPVIAFAALFVYQAVAERMQLPITEVIVDAPGKQLDSDAIKQAVAPAIADGFLAVDVHEVQQRVLEVPWIAEASVRRIWPGTLVIRVEQHRPKLRWGATKLISLKGVLYEPPDMLDYMHLARLNGDDAYHTLVFQKYQQLGKRFKSFGEIESLSRSSRGGWSMILDSGLAIVLGSSEVDARIDRTLRFMRHFSDQLASLSRIDARYSNGVAVELDLQDYEQNISEETTS</sequence>
<dbReference type="GO" id="GO:0043093">
    <property type="term" value="P:FtsZ-dependent cytokinesis"/>
    <property type="evidence" value="ECO:0007669"/>
    <property type="project" value="UniProtKB-UniRule"/>
</dbReference>
<keyword evidence="4 9" id="KW-0132">Cell division</keyword>
<feature type="domain" description="POTRA" evidence="10">
    <location>
        <begin position="56"/>
        <end position="125"/>
    </location>
</feature>
<dbReference type="Proteomes" id="UP000030856">
    <property type="component" value="Unassembled WGS sequence"/>
</dbReference>
<keyword evidence="3 9" id="KW-0997">Cell inner membrane</keyword>
<evidence type="ECO:0000256" key="2">
    <source>
        <dbReference type="ARBA" id="ARBA00022475"/>
    </source>
</evidence>
<keyword evidence="13" id="KW-1185">Reference proteome</keyword>
<evidence type="ECO:0000256" key="6">
    <source>
        <dbReference type="ARBA" id="ARBA00022989"/>
    </source>
</evidence>
<evidence type="ECO:0000256" key="7">
    <source>
        <dbReference type="ARBA" id="ARBA00023136"/>
    </source>
</evidence>
<dbReference type="InterPro" id="IPR005548">
    <property type="entry name" value="Cell_div_FtsQ/DivIB_C"/>
</dbReference>
<dbReference type="GO" id="GO:0090529">
    <property type="term" value="P:cell septum assembly"/>
    <property type="evidence" value="ECO:0007669"/>
    <property type="project" value="InterPro"/>
</dbReference>
<feature type="transmembrane region" description="Helical" evidence="9">
    <location>
        <begin position="27"/>
        <end position="47"/>
    </location>
</feature>
<evidence type="ECO:0000256" key="4">
    <source>
        <dbReference type="ARBA" id="ARBA00022618"/>
    </source>
</evidence>
<evidence type="ECO:0000256" key="1">
    <source>
        <dbReference type="ARBA" id="ARBA00004370"/>
    </source>
</evidence>
<dbReference type="eggNOG" id="COG1589">
    <property type="taxonomic scope" value="Bacteria"/>
</dbReference>
<dbReference type="Pfam" id="PF03799">
    <property type="entry name" value="FtsQ_DivIB_C"/>
    <property type="match status" value="1"/>
</dbReference>
<keyword evidence="8 9" id="KW-0131">Cell cycle</keyword>
<organism evidence="11 13">
    <name type="scientific">Solemya velum gill symbiont</name>
    <dbReference type="NCBI Taxonomy" id="2340"/>
    <lineage>
        <taxon>Bacteria</taxon>
        <taxon>Pseudomonadati</taxon>
        <taxon>Pseudomonadota</taxon>
        <taxon>Gammaproteobacteria</taxon>
        <taxon>sulfur-oxidizing symbionts</taxon>
    </lineage>
</organism>
<dbReference type="GO" id="GO:0032153">
    <property type="term" value="C:cell division site"/>
    <property type="evidence" value="ECO:0007669"/>
    <property type="project" value="UniProtKB-UniRule"/>
</dbReference>
<name>A0A0B0H7U5_SOVGS</name>
<evidence type="ECO:0000256" key="9">
    <source>
        <dbReference type="HAMAP-Rule" id="MF_00911"/>
    </source>
</evidence>
<evidence type="ECO:0000313" key="11">
    <source>
        <dbReference type="EMBL" id="KHF26253.1"/>
    </source>
</evidence>
<evidence type="ECO:0000313" key="14">
    <source>
        <dbReference type="Proteomes" id="UP000190962"/>
    </source>
</evidence>
<evidence type="ECO:0000256" key="3">
    <source>
        <dbReference type="ARBA" id="ARBA00022519"/>
    </source>
</evidence>
<keyword evidence="5 9" id="KW-0812">Transmembrane</keyword>
<dbReference type="InterPro" id="IPR026579">
    <property type="entry name" value="FtsQ"/>
</dbReference>
<dbReference type="PANTHER" id="PTHR35851">
    <property type="entry name" value="CELL DIVISION PROTEIN FTSQ"/>
    <property type="match status" value="1"/>
</dbReference>
<reference evidence="11 13" key="1">
    <citation type="journal article" date="2014" name="BMC Genomics">
        <title>The genome of the intracellular bacterium of the coastal bivalve, Solemya velum: a blueprint for thriving in and out of symbiosis.</title>
        <authorList>
            <person name="Dmytrenko O."/>
            <person name="Russell S.L."/>
            <person name="Loo W.T."/>
            <person name="Fontanez K.M."/>
            <person name="Liao L."/>
            <person name="Roeselers G."/>
            <person name="Sharma R."/>
            <person name="Stewart F.J."/>
            <person name="Newton I.L."/>
            <person name="Woyke T."/>
            <person name="Wu D."/>
            <person name="Lang J.M."/>
            <person name="Eisen J.A."/>
            <person name="Cavanaugh C.M."/>
        </authorList>
    </citation>
    <scope>NUCLEOTIDE SEQUENCE [LARGE SCALE GENOMIC DNA]</scope>
    <source>
        <strain evidence="11 13">WH</strain>
    </source>
</reference>
<keyword evidence="2 9" id="KW-1003">Cell membrane</keyword>
<keyword evidence="6 9" id="KW-1133">Transmembrane helix</keyword>
<reference evidence="12 14" key="2">
    <citation type="submission" date="2016-11" db="EMBL/GenBank/DDBJ databases">
        <title>Mixed transmission modes and dynamic genome evolution in an obligate animal-bacterial symbiosis.</title>
        <authorList>
            <person name="Russell S.L."/>
            <person name="Corbett-Detig R.B."/>
            <person name="Cavanaugh C.M."/>
        </authorList>
    </citation>
    <scope>NUCLEOTIDE SEQUENCE [LARGE SCALE GENOMIC DNA]</scope>
    <source>
        <strain evidence="12">MA-KB16</strain>
    </source>
</reference>
<accession>A0A0B0H7U5</accession>
<gene>
    <name evidence="9" type="primary">ftsQ</name>
    <name evidence="12" type="ORF">BOV88_02685</name>
    <name evidence="11" type="ORF">JV46_15780</name>
</gene>
<evidence type="ECO:0000313" key="12">
    <source>
        <dbReference type="EMBL" id="OOY35963.1"/>
    </source>
</evidence>
<dbReference type="Gene3D" id="3.40.50.11690">
    <property type="entry name" value="Cell division protein FtsQ/DivIB"/>
    <property type="match status" value="1"/>
</dbReference>
<dbReference type="InterPro" id="IPR045335">
    <property type="entry name" value="FtsQ_C_sf"/>
</dbReference>
<dbReference type="HAMAP" id="MF_00911">
    <property type="entry name" value="FtsQ_subfam"/>
    <property type="match status" value="1"/>
</dbReference>
<protein>
    <recommendedName>
        <fullName evidence="9">Cell division protein FtsQ</fullName>
    </recommendedName>
</protein>
<dbReference type="OrthoDB" id="9790370at2"/>
<evidence type="ECO:0000259" key="10">
    <source>
        <dbReference type="PROSITE" id="PS51779"/>
    </source>
</evidence>
<dbReference type="Gene3D" id="3.10.20.310">
    <property type="entry name" value="membrane protein fhac"/>
    <property type="match status" value="1"/>
</dbReference>
<dbReference type="PROSITE" id="PS51779">
    <property type="entry name" value="POTRA"/>
    <property type="match status" value="1"/>
</dbReference>
<dbReference type="GeneID" id="86991181"/>
<dbReference type="InterPro" id="IPR034746">
    <property type="entry name" value="POTRA"/>
</dbReference>
<comment type="subcellular location">
    <subcellularLocation>
        <location evidence="9">Cell inner membrane</location>
        <topology evidence="9">Single-pass type II membrane protein</topology>
    </subcellularLocation>
    <subcellularLocation>
        <location evidence="1">Membrane</location>
    </subcellularLocation>
    <text evidence="9">Localizes to the division septum.</text>
</comment>
<proteinExistence type="inferred from homology"/>
<dbReference type="Proteomes" id="UP000190962">
    <property type="component" value="Unassembled WGS sequence"/>
</dbReference>
<evidence type="ECO:0000256" key="8">
    <source>
        <dbReference type="ARBA" id="ARBA00023306"/>
    </source>
</evidence>
<keyword evidence="7 9" id="KW-0472">Membrane</keyword>
<dbReference type="EMBL" id="MPNX01000002">
    <property type="protein sequence ID" value="OOY35963.1"/>
    <property type="molecule type" value="Genomic_DNA"/>
</dbReference>
<dbReference type="RefSeq" id="WP_043115998.1">
    <property type="nucleotide sequence ID" value="NZ_JRAA01000001.1"/>
</dbReference>
<comment type="caution">
    <text evidence="11">The sequence shown here is derived from an EMBL/GenBank/DDBJ whole genome shotgun (WGS) entry which is preliminary data.</text>
</comment>
<dbReference type="Pfam" id="PF08478">
    <property type="entry name" value="POTRA_1"/>
    <property type="match status" value="1"/>
</dbReference>
<evidence type="ECO:0000256" key="5">
    <source>
        <dbReference type="ARBA" id="ARBA00022692"/>
    </source>
</evidence>